<evidence type="ECO:0000256" key="1">
    <source>
        <dbReference type="SAM" id="SignalP"/>
    </source>
</evidence>
<evidence type="ECO:0000313" key="2">
    <source>
        <dbReference type="EMBL" id="OWZ03978.1"/>
    </source>
</evidence>
<accession>A0A225VGI6</accession>
<feature type="signal peptide" evidence="1">
    <location>
        <begin position="1"/>
        <end position="19"/>
    </location>
</feature>
<evidence type="ECO:0000313" key="3">
    <source>
        <dbReference type="Proteomes" id="UP000198211"/>
    </source>
</evidence>
<feature type="chain" id="PRO_5012285134" description="Secreted protein" evidence="1">
    <location>
        <begin position="20"/>
        <end position="95"/>
    </location>
</feature>
<proteinExistence type="predicted"/>
<sequence>MKVHTVIAALVALLMPVHGTLTQCAGVDRDIKFESSGFLTADWTQKACAASGGLIDPNKKGNKKCCNVSNAGLENFYATCNGQKDPNFYPSVGPC</sequence>
<gene>
    <name evidence="2" type="ORF">PHMEG_00024200</name>
</gene>
<evidence type="ECO:0008006" key="4">
    <source>
        <dbReference type="Google" id="ProtNLM"/>
    </source>
</evidence>
<dbReference type="OrthoDB" id="118307at2759"/>
<name>A0A225VGI6_9STRA</name>
<dbReference type="Proteomes" id="UP000198211">
    <property type="component" value="Unassembled WGS sequence"/>
</dbReference>
<dbReference type="EMBL" id="NBNE01005216">
    <property type="protein sequence ID" value="OWZ03978.1"/>
    <property type="molecule type" value="Genomic_DNA"/>
</dbReference>
<protein>
    <recommendedName>
        <fullName evidence="4">Secreted protein</fullName>
    </recommendedName>
</protein>
<keyword evidence="3" id="KW-1185">Reference proteome</keyword>
<comment type="caution">
    <text evidence="2">The sequence shown here is derived from an EMBL/GenBank/DDBJ whole genome shotgun (WGS) entry which is preliminary data.</text>
</comment>
<reference evidence="3" key="1">
    <citation type="submission" date="2017-03" db="EMBL/GenBank/DDBJ databases">
        <title>Phytopthora megakarya and P. palmivora, two closely related causual agents of cacao black pod achieved similar genome size and gene model numbers by different mechanisms.</title>
        <authorList>
            <person name="Ali S."/>
            <person name="Shao J."/>
            <person name="Larry D.J."/>
            <person name="Kronmiller B."/>
            <person name="Shen D."/>
            <person name="Strem M.D."/>
            <person name="Melnick R.L."/>
            <person name="Guiltinan M.J."/>
            <person name="Tyler B.M."/>
            <person name="Meinhardt L.W."/>
            <person name="Bailey B.A."/>
        </authorList>
    </citation>
    <scope>NUCLEOTIDE SEQUENCE [LARGE SCALE GENOMIC DNA]</scope>
    <source>
        <strain evidence="3">zdho120</strain>
    </source>
</reference>
<organism evidence="2 3">
    <name type="scientific">Phytophthora megakarya</name>
    <dbReference type="NCBI Taxonomy" id="4795"/>
    <lineage>
        <taxon>Eukaryota</taxon>
        <taxon>Sar</taxon>
        <taxon>Stramenopiles</taxon>
        <taxon>Oomycota</taxon>
        <taxon>Peronosporomycetes</taxon>
        <taxon>Peronosporales</taxon>
        <taxon>Peronosporaceae</taxon>
        <taxon>Phytophthora</taxon>
    </lineage>
</organism>
<keyword evidence="1" id="KW-0732">Signal</keyword>
<dbReference type="AlphaFoldDB" id="A0A225VGI6"/>